<keyword evidence="1" id="KW-0732">Signal</keyword>
<sequence length="124" mass="13442">MSKLNWKSACLTLLLLAPCGPLIASERAETAWEMVESGALLIDVRTAEEFASGHLEQARNIPLSEVASGFRAIDKSQPIVVYCRSGNRSSIAMQALIKQGFTNVHNGGGLSEMQQTQLEMPPLN</sequence>
<feature type="chain" id="PRO_5001950519" evidence="1">
    <location>
        <begin position="25"/>
        <end position="124"/>
    </location>
</feature>
<dbReference type="STRING" id="29495.EA26_09065"/>
<dbReference type="SMART" id="SM00450">
    <property type="entry name" value="RHOD"/>
    <property type="match status" value="1"/>
</dbReference>
<dbReference type="AlphaFoldDB" id="A0A099MKM2"/>
<dbReference type="PROSITE" id="PS50206">
    <property type="entry name" value="RHODANESE_3"/>
    <property type="match status" value="1"/>
</dbReference>
<reference evidence="3 4" key="1">
    <citation type="submission" date="2014-04" db="EMBL/GenBank/DDBJ databases">
        <title>Genome sequencing of Vibrio navarrensis strains.</title>
        <authorList>
            <person name="Gladney L.M."/>
            <person name="Katz L.S."/>
            <person name="Marino-Ramirez L."/>
            <person name="Jordan I.K."/>
        </authorList>
    </citation>
    <scope>NUCLEOTIDE SEQUENCE [LARGE SCALE GENOMIC DNA]</scope>
    <source>
        <strain evidence="3 4">ATCC 51183</strain>
    </source>
</reference>
<name>A0A099MKM2_9VIBR</name>
<organism evidence="3 4">
    <name type="scientific">Vibrio navarrensis</name>
    <dbReference type="NCBI Taxonomy" id="29495"/>
    <lineage>
        <taxon>Bacteria</taxon>
        <taxon>Pseudomonadati</taxon>
        <taxon>Pseudomonadota</taxon>
        <taxon>Gammaproteobacteria</taxon>
        <taxon>Vibrionales</taxon>
        <taxon>Vibrionaceae</taxon>
        <taxon>Vibrio</taxon>
    </lineage>
</organism>
<evidence type="ECO:0000313" key="4">
    <source>
        <dbReference type="Proteomes" id="UP000029994"/>
    </source>
</evidence>
<dbReference type="FunFam" id="3.40.250.10:FF:000049">
    <property type="entry name" value="Phage shock protein E"/>
    <property type="match status" value="1"/>
</dbReference>
<dbReference type="EMBL" id="JMCG01000001">
    <property type="protein sequence ID" value="KGK11451.1"/>
    <property type="molecule type" value="Genomic_DNA"/>
</dbReference>
<evidence type="ECO:0000259" key="2">
    <source>
        <dbReference type="PROSITE" id="PS50206"/>
    </source>
</evidence>
<dbReference type="Gene3D" id="3.40.250.10">
    <property type="entry name" value="Rhodanese-like domain"/>
    <property type="match status" value="1"/>
</dbReference>
<comment type="caution">
    <text evidence="3">The sequence shown here is derived from an EMBL/GenBank/DDBJ whole genome shotgun (WGS) entry which is preliminary data.</text>
</comment>
<protein>
    <submittedName>
        <fullName evidence="3">Phage-shock protein</fullName>
    </submittedName>
</protein>
<feature type="domain" description="Rhodanese" evidence="2">
    <location>
        <begin position="35"/>
        <end position="112"/>
    </location>
</feature>
<dbReference type="Proteomes" id="UP000029994">
    <property type="component" value="Unassembled WGS sequence"/>
</dbReference>
<dbReference type="InterPro" id="IPR001763">
    <property type="entry name" value="Rhodanese-like_dom"/>
</dbReference>
<dbReference type="SUPFAM" id="SSF52821">
    <property type="entry name" value="Rhodanese/Cell cycle control phosphatase"/>
    <property type="match status" value="1"/>
</dbReference>
<gene>
    <name evidence="3" type="ORF">EA26_09065</name>
</gene>
<dbReference type="Pfam" id="PF00581">
    <property type="entry name" value="Rhodanese"/>
    <property type="match status" value="1"/>
</dbReference>
<evidence type="ECO:0000256" key="1">
    <source>
        <dbReference type="SAM" id="SignalP"/>
    </source>
</evidence>
<proteinExistence type="predicted"/>
<dbReference type="RefSeq" id="WP_039426862.1">
    <property type="nucleotide sequence ID" value="NZ_CP061844.1"/>
</dbReference>
<dbReference type="PANTHER" id="PTHR45431">
    <property type="entry name" value="RHODANESE-LIKE DOMAIN-CONTAINING PROTEIN 15, CHLOROPLASTIC"/>
    <property type="match status" value="1"/>
</dbReference>
<feature type="signal peptide" evidence="1">
    <location>
        <begin position="1"/>
        <end position="24"/>
    </location>
</feature>
<dbReference type="InterPro" id="IPR036873">
    <property type="entry name" value="Rhodanese-like_dom_sf"/>
</dbReference>
<evidence type="ECO:0000313" key="3">
    <source>
        <dbReference type="EMBL" id="KGK11451.1"/>
    </source>
</evidence>
<accession>A0A099MKM2</accession>
<keyword evidence="4" id="KW-1185">Reference proteome</keyword>
<dbReference type="PANTHER" id="PTHR45431:SF3">
    <property type="entry name" value="RHODANESE-LIKE DOMAIN-CONTAINING PROTEIN 15, CHLOROPLASTIC"/>
    <property type="match status" value="1"/>
</dbReference>
<dbReference type="CDD" id="cd00158">
    <property type="entry name" value="RHOD"/>
    <property type="match status" value="1"/>
</dbReference>
<dbReference type="InterPro" id="IPR052367">
    <property type="entry name" value="Thiosulfate_ST/Rhodanese-like"/>
</dbReference>
<dbReference type="GeneID" id="43683341"/>
<dbReference type="eggNOG" id="COG0607">
    <property type="taxonomic scope" value="Bacteria"/>
</dbReference>